<gene>
    <name evidence="1" type="ORF">OEG84_12785</name>
</gene>
<keyword evidence="2" id="KW-1185">Reference proteome</keyword>
<dbReference type="RefSeq" id="WP_267654111.1">
    <property type="nucleotide sequence ID" value="NZ_JAOVZR010000001.1"/>
</dbReference>
<sequence length="112" mass="12887">MKFGEREVVATVRRLQLRELRLWVREGWLNPAESEDGLLFDELDVARIRLICDLRKEMALSADAIPVVLSLLDQVHGLRRELRGLAEAVGQQPHETRRAIVDAYRIRLSSQS</sequence>
<proteinExistence type="predicted"/>
<dbReference type="SUPFAM" id="SSF46955">
    <property type="entry name" value="Putative DNA-binding domain"/>
    <property type="match status" value="1"/>
</dbReference>
<dbReference type="Pfam" id="PF13591">
    <property type="entry name" value="MerR_2"/>
    <property type="match status" value="1"/>
</dbReference>
<organism evidence="1 2">
    <name type="scientific">Hoeflea algicola</name>
    <dbReference type="NCBI Taxonomy" id="2983763"/>
    <lineage>
        <taxon>Bacteria</taxon>
        <taxon>Pseudomonadati</taxon>
        <taxon>Pseudomonadota</taxon>
        <taxon>Alphaproteobacteria</taxon>
        <taxon>Hyphomicrobiales</taxon>
        <taxon>Rhizobiaceae</taxon>
        <taxon>Hoeflea</taxon>
    </lineage>
</organism>
<reference evidence="1" key="1">
    <citation type="submission" date="2022-10" db="EMBL/GenBank/DDBJ databases">
        <title>Hoeflea sp. G2-23, isolated from marine algae.</title>
        <authorList>
            <person name="Kristyanto S."/>
            <person name="Kim J.M."/>
            <person name="Jeon C.O."/>
        </authorList>
    </citation>
    <scope>NUCLEOTIDE SEQUENCE</scope>
    <source>
        <strain evidence="1">G2-23</strain>
    </source>
</reference>
<name>A0ABT3Z9T5_9HYPH</name>
<dbReference type="Gene3D" id="1.10.1660.10">
    <property type="match status" value="1"/>
</dbReference>
<comment type="caution">
    <text evidence="1">The sequence shown here is derived from an EMBL/GenBank/DDBJ whole genome shotgun (WGS) entry which is preliminary data.</text>
</comment>
<evidence type="ECO:0000313" key="1">
    <source>
        <dbReference type="EMBL" id="MCY0148557.1"/>
    </source>
</evidence>
<evidence type="ECO:0000313" key="2">
    <source>
        <dbReference type="Proteomes" id="UP001073227"/>
    </source>
</evidence>
<dbReference type="Proteomes" id="UP001073227">
    <property type="component" value="Unassembled WGS sequence"/>
</dbReference>
<dbReference type="InterPro" id="IPR009061">
    <property type="entry name" value="DNA-bd_dom_put_sf"/>
</dbReference>
<protein>
    <submittedName>
        <fullName evidence="1">Chaperone modulator CbpM</fullName>
    </submittedName>
</protein>
<dbReference type="EMBL" id="JAOVZR010000001">
    <property type="protein sequence ID" value="MCY0148557.1"/>
    <property type="molecule type" value="Genomic_DNA"/>
</dbReference>
<accession>A0ABT3Z9T5</accession>